<dbReference type="InterPro" id="IPR026881">
    <property type="entry name" value="WYL_dom"/>
</dbReference>
<dbReference type="InterPro" id="IPR051534">
    <property type="entry name" value="CBASS_pafABC_assoc_protein"/>
</dbReference>
<dbReference type="Pfam" id="PF13280">
    <property type="entry name" value="WYL"/>
    <property type="match status" value="1"/>
</dbReference>
<dbReference type="InterPro" id="IPR057727">
    <property type="entry name" value="WCX_dom"/>
</dbReference>
<dbReference type="PIRSF" id="PIRSF016838">
    <property type="entry name" value="PafC"/>
    <property type="match status" value="1"/>
</dbReference>
<dbReference type="Gene3D" id="1.10.10.10">
    <property type="entry name" value="Winged helix-like DNA-binding domain superfamily/Winged helix DNA-binding domain"/>
    <property type="match status" value="1"/>
</dbReference>
<accession>B0MBG4</accession>
<dbReference type="PROSITE" id="PS51000">
    <property type="entry name" value="HTH_DEOR_2"/>
    <property type="match status" value="1"/>
</dbReference>
<dbReference type="EMBL" id="ABAX03000010">
    <property type="protein sequence ID" value="EDR98398.1"/>
    <property type="molecule type" value="Genomic_DNA"/>
</dbReference>
<keyword evidence="2" id="KW-0804">Transcription</keyword>
<evidence type="ECO:0000256" key="2">
    <source>
        <dbReference type="ARBA" id="ARBA00023163"/>
    </source>
</evidence>
<sequence length="331" mass="38536">MRGGEMRWACHFILLYEIICYLAGGISMKIDRLIGIITLLLRNDKVTAPELAERFEVSRRTISRDIDVICRAGIPLITEQGYGGGIRIAEGYKLDKTVFTKEELRAVFEGLKGIDSVSRTSAALSLMEKLSLEPEDSVLSEGMILIDLASHYEESLKEKIGIIKHAVSSRHTVNFLYYYSRGEEYREIEPYLLVFRWSSWYVYGYCRKRKDFRMFKLNRLWELKETGNSFLMRNAGKTEADFQDYFRQDAVKLRAVFEKEAKYRLVEEYGAGCYTEDEQGRLIFEWDFVNYDNMKQWILSFGSQAMVIEPRCLADDLVSELKKNLNRYTGT</sequence>
<evidence type="ECO:0000313" key="6">
    <source>
        <dbReference type="Proteomes" id="UP000004935"/>
    </source>
</evidence>
<dbReference type="InterPro" id="IPR001034">
    <property type="entry name" value="DeoR_HTH"/>
</dbReference>
<dbReference type="Pfam" id="PF25583">
    <property type="entry name" value="WCX"/>
    <property type="match status" value="1"/>
</dbReference>
<dbReference type="InterPro" id="IPR013196">
    <property type="entry name" value="HTH_11"/>
</dbReference>
<evidence type="ECO:0000313" key="5">
    <source>
        <dbReference type="EMBL" id="EDR98398.1"/>
    </source>
</evidence>
<dbReference type="GO" id="GO:0003700">
    <property type="term" value="F:DNA-binding transcription factor activity"/>
    <property type="evidence" value="ECO:0007669"/>
    <property type="project" value="InterPro"/>
</dbReference>
<dbReference type="PANTHER" id="PTHR34580:SF1">
    <property type="entry name" value="PROTEIN PAFC"/>
    <property type="match status" value="1"/>
</dbReference>
<dbReference type="PROSITE" id="PS52050">
    <property type="entry name" value="WYL"/>
    <property type="match status" value="1"/>
</dbReference>
<evidence type="ECO:0000256" key="3">
    <source>
        <dbReference type="SAM" id="Phobius"/>
    </source>
</evidence>
<keyword evidence="6" id="KW-1185">Reference proteome</keyword>
<protein>
    <submittedName>
        <fullName evidence="5">HTH domain protein</fullName>
    </submittedName>
</protein>
<dbReference type="eggNOG" id="COG2378">
    <property type="taxonomic scope" value="Bacteria"/>
</dbReference>
<name>B0MBG4_ANACD</name>
<keyword evidence="3" id="KW-1133">Transmembrane helix</keyword>
<feature type="domain" description="HTH deoR-type" evidence="4">
    <location>
        <begin position="29"/>
        <end position="87"/>
    </location>
</feature>
<organism evidence="5 6">
    <name type="scientific">Anaerostipes caccae (strain DSM 14662 / CCUG 47493 / JCM 13470 / NCIMB 13811 / L1-92)</name>
    <dbReference type="NCBI Taxonomy" id="411490"/>
    <lineage>
        <taxon>Bacteria</taxon>
        <taxon>Bacillati</taxon>
        <taxon>Bacillota</taxon>
        <taxon>Clostridia</taxon>
        <taxon>Lachnospirales</taxon>
        <taxon>Lachnospiraceae</taxon>
        <taxon>Anaerostipes</taxon>
    </lineage>
</organism>
<keyword evidence="3" id="KW-0472">Membrane</keyword>
<comment type="caution">
    <text evidence="5">The sequence shown here is derived from an EMBL/GenBank/DDBJ whole genome shotgun (WGS) entry which is preliminary data.</text>
</comment>
<keyword evidence="3" id="KW-0812">Transmembrane</keyword>
<gene>
    <name evidence="5" type="ORF">ANACAC_00981</name>
</gene>
<reference evidence="5" key="2">
    <citation type="submission" date="2013-11" db="EMBL/GenBank/DDBJ databases">
        <title>Draft genome sequence of Anaerostipes caccae (DSM 14662).</title>
        <authorList>
            <person name="Sudarsanam P."/>
            <person name="Ley R."/>
            <person name="Guruge J."/>
            <person name="Turnbaugh P.J."/>
            <person name="Mahowald M."/>
            <person name="Liep D."/>
            <person name="Gordon J."/>
        </authorList>
    </citation>
    <scope>NUCLEOTIDE SEQUENCE</scope>
    <source>
        <strain evidence="5">DSM 14662</strain>
    </source>
</reference>
<reference evidence="5" key="1">
    <citation type="submission" date="2007-11" db="EMBL/GenBank/DDBJ databases">
        <authorList>
            <person name="Fulton L."/>
            <person name="Clifton S."/>
            <person name="Fulton B."/>
            <person name="Xu J."/>
            <person name="Minx P."/>
            <person name="Pepin K.H."/>
            <person name="Johnson M."/>
            <person name="Thiruvilangam P."/>
            <person name="Bhonagiri V."/>
            <person name="Nash W.E."/>
            <person name="Mardis E.R."/>
            <person name="Wilson R.K."/>
        </authorList>
    </citation>
    <scope>NUCLEOTIDE SEQUENCE [LARGE SCALE GENOMIC DNA]</scope>
    <source>
        <strain evidence="5">DSM 14662</strain>
    </source>
</reference>
<dbReference type="PANTHER" id="PTHR34580">
    <property type="match status" value="1"/>
</dbReference>
<dbReference type="InterPro" id="IPR036390">
    <property type="entry name" value="WH_DNA-bd_sf"/>
</dbReference>
<feature type="transmembrane region" description="Helical" evidence="3">
    <location>
        <begin position="6"/>
        <end position="24"/>
    </location>
</feature>
<dbReference type="SUPFAM" id="SSF46785">
    <property type="entry name" value="Winged helix' DNA-binding domain"/>
    <property type="match status" value="1"/>
</dbReference>
<evidence type="ECO:0000256" key="1">
    <source>
        <dbReference type="ARBA" id="ARBA00023015"/>
    </source>
</evidence>
<dbReference type="InterPro" id="IPR036388">
    <property type="entry name" value="WH-like_DNA-bd_sf"/>
</dbReference>
<dbReference type="Pfam" id="PF08279">
    <property type="entry name" value="HTH_11"/>
    <property type="match status" value="1"/>
</dbReference>
<dbReference type="STRING" id="411490.ANACAC_00981"/>
<dbReference type="HOGENOM" id="CLU_041141_5_1_9"/>
<proteinExistence type="predicted"/>
<keyword evidence="1" id="KW-0805">Transcription regulation</keyword>
<dbReference type="AlphaFoldDB" id="B0MBG4"/>
<dbReference type="InterPro" id="IPR028349">
    <property type="entry name" value="PafC-like"/>
</dbReference>
<dbReference type="Proteomes" id="UP000004935">
    <property type="component" value="Unassembled WGS sequence"/>
</dbReference>
<evidence type="ECO:0000259" key="4">
    <source>
        <dbReference type="PROSITE" id="PS51000"/>
    </source>
</evidence>